<comment type="subcellular location">
    <subcellularLocation>
        <location evidence="1">Cell membrane</location>
        <topology evidence="1">Peripheral membrane protein</topology>
    </subcellularLocation>
    <subcellularLocation>
        <location evidence="2">Golgi apparatus membrane</location>
        <topology evidence="2">Peripheral membrane protein</topology>
    </subcellularLocation>
</comment>
<dbReference type="Gene3D" id="3.40.525.10">
    <property type="entry name" value="CRAL-TRIO lipid binding domain"/>
    <property type="match status" value="1"/>
</dbReference>
<keyword evidence="5" id="KW-0175">Coiled coil</keyword>
<dbReference type="CDD" id="cd00170">
    <property type="entry name" value="SEC14"/>
    <property type="match status" value="1"/>
</dbReference>
<comment type="caution">
    <text evidence="7">The sequence shown here is derived from an EMBL/GenBank/DDBJ whole genome shotgun (WGS) entry which is preliminary data.</text>
</comment>
<accession>A0A426X7L5</accession>
<feature type="coiled-coil region" evidence="5">
    <location>
        <begin position="269"/>
        <end position="296"/>
    </location>
</feature>
<dbReference type="PANTHER" id="PTHR45657:SF1">
    <property type="entry name" value="CRAL-TRIO DOMAIN-CONTAINING PROTEIN YKL091C-RELATED"/>
    <property type="match status" value="1"/>
</dbReference>
<dbReference type="AlphaFoldDB" id="A0A426X7L5"/>
<proteinExistence type="inferred from homology"/>
<evidence type="ECO:0000259" key="6">
    <source>
        <dbReference type="PROSITE" id="PS50191"/>
    </source>
</evidence>
<evidence type="ECO:0000256" key="2">
    <source>
        <dbReference type="ARBA" id="ARBA00004395"/>
    </source>
</evidence>
<gene>
    <name evidence="7" type="ORF">B296_00053348</name>
</gene>
<comment type="similarity">
    <text evidence="4">Belongs to the SFH family.</text>
</comment>
<dbReference type="InterPro" id="IPR036865">
    <property type="entry name" value="CRAL-TRIO_dom_sf"/>
</dbReference>
<dbReference type="InterPro" id="IPR051026">
    <property type="entry name" value="PI/PC_transfer"/>
</dbReference>
<evidence type="ECO:0000313" key="8">
    <source>
        <dbReference type="Proteomes" id="UP000287651"/>
    </source>
</evidence>
<evidence type="ECO:0000313" key="7">
    <source>
        <dbReference type="EMBL" id="RRT35475.1"/>
    </source>
</evidence>
<sequence length="322" mass="36515">FSVNYQVQTERSTWLKSCPDLWTIFKRMDFDFKELGEVLEYYPQGHHGVDKEGRPVYIERLGLVDANKMMQVTNMDRYIKYHVKEFERSFVVKFPACSIAAKRNINQSTTIMDVQGVVCIRCLVFYLLKSSSGQGFRLLWNTVKSFLDPKTTAKIHVSCAYNLSEIYRGPDGVSNHVLAGVMAFVMGLVTMIRVGGNTVPKKMSNTDIDYARSLELAGTMLKGQMQQIEPAVSAAEFSGVVKRLSELEEKVAVLSAKPVDLPAEKEEILNAAVRRVDALEEELAATKKALEESLARQEEFVAYLEKKKKKKNKMVSYYLSMF</sequence>
<organism evidence="7 8">
    <name type="scientific">Ensete ventricosum</name>
    <name type="common">Abyssinian banana</name>
    <name type="synonym">Musa ensete</name>
    <dbReference type="NCBI Taxonomy" id="4639"/>
    <lineage>
        <taxon>Eukaryota</taxon>
        <taxon>Viridiplantae</taxon>
        <taxon>Streptophyta</taxon>
        <taxon>Embryophyta</taxon>
        <taxon>Tracheophyta</taxon>
        <taxon>Spermatophyta</taxon>
        <taxon>Magnoliopsida</taxon>
        <taxon>Liliopsida</taxon>
        <taxon>Zingiberales</taxon>
        <taxon>Musaceae</taxon>
        <taxon>Ensete</taxon>
    </lineage>
</organism>
<dbReference type="PANTHER" id="PTHR45657">
    <property type="entry name" value="CRAL-TRIO DOMAIN-CONTAINING PROTEIN YKL091C-RELATED"/>
    <property type="match status" value="1"/>
</dbReference>
<feature type="non-terminal residue" evidence="7">
    <location>
        <position position="1"/>
    </location>
</feature>
<dbReference type="SUPFAM" id="SSF52087">
    <property type="entry name" value="CRAL/TRIO domain"/>
    <property type="match status" value="1"/>
</dbReference>
<feature type="domain" description="CRAL-TRIO" evidence="6">
    <location>
        <begin position="34"/>
        <end position="202"/>
    </location>
</feature>
<dbReference type="GO" id="GO:0000139">
    <property type="term" value="C:Golgi membrane"/>
    <property type="evidence" value="ECO:0007669"/>
    <property type="project" value="UniProtKB-SubCell"/>
</dbReference>
<dbReference type="GO" id="GO:0005886">
    <property type="term" value="C:plasma membrane"/>
    <property type="evidence" value="ECO:0007669"/>
    <property type="project" value="UniProtKB-SubCell"/>
</dbReference>
<evidence type="ECO:0000256" key="3">
    <source>
        <dbReference type="ARBA" id="ARBA00023034"/>
    </source>
</evidence>
<evidence type="ECO:0000256" key="5">
    <source>
        <dbReference type="SAM" id="Coils"/>
    </source>
</evidence>
<name>A0A426X7L5_ENSVE</name>
<evidence type="ECO:0000256" key="4">
    <source>
        <dbReference type="ARBA" id="ARBA00038020"/>
    </source>
</evidence>
<dbReference type="PROSITE" id="PS50191">
    <property type="entry name" value="CRAL_TRIO"/>
    <property type="match status" value="1"/>
</dbReference>
<dbReference type="Proteomes" id="UP000287651">
    <property type="component" value="Unassembled WGS sequence"/>
</dbReference>
<dbReference type="EMBL" id="AMZH03025003">
    <property type="protein sequence ID" value="RRT35475.1"/>
    <property type="molecule type" value="Genomic_DNA"/>
</dbReference>
<keyword evidence="3" id="KW-0333">Golgi apparatus</keyword>
<dbReference type="InterPro" id="IPR001251">
    <property type="entry name" value="CRAL-TRIO_dom"/>
</dbReference>
<protein>
    <recommendedName>
        <fullName evidence="6">CRAL-TRIO domain-containing protein</fullName>
    </recommendedName>
</protein>
<evidence type="ECO:0000256" key="1">
    <source>
        <dbReference type="ARBA" id="ARBA00004202"/>
    </source>
</evidence>
<dbReference type="SMART" id="SM00516">
    <property type="entry name" value="SEC14"/>
    <property type="match status" value="1"/>
</dbReference>
<reference evidence="7 8" key="1">
    <citation type="journal article" date="2014" name="Agronomy (Basel)">
        <title>A Draft Genome Sequence for Ensete ventricosum, the Drought-Tolerant Tree Against Hunger.</title>
        <authorList>
            <person name="Harrison J."/>
            <person name="Moore K.A."/>
            <person name="Paszkiewicz K."/>
            <person name="Jones T."/>
            <person name="Grant M."/>
            <person name="Ambacheew D."/>
            <person name="Muzemil S."/>
            <person name="Studholme D.J."/>
        </authorList>
    </citation>
    <scope>NUCLEOTIDE SEQUENCE [LARGE SCALE GENOMIC DNA]</scope>
</reference>